<proteinExistence type="predicted"/>
<dbReference type="EMBL" id="LAVV01001065">
    <property type="protein sequence ID" value="KNZ63838.1"/>
    <property type="molecule type" value="Genomic_DNA"/>
</dbReference>
<gene>
    <name evidence="1" type="ORF">VP01_1095g5</name>
</gene>
<evidence type="ECO:0000313" key="2">
    <source>
        <dbReference type="Proteomes" id="UP000037035"/>
    </source>
</evidence>
<dbReference type="OrthoDB" id="3248986at2759"/>
<protein>
    <submittedName>
        <fullName evidence="1">Uncharacterized protein</fullName>
    </submittedName>
</protein>
<organism evidence="1 2">
    <name type="scientific">Puccinia sorghi</name>
    <dbReference type="NCBI Taxonomy" id="27349"/>
    <lineage>
        <taxon>Eukaryota</taxon>
        <taxon>Fungi</taxon>
        <taxon>Dikarya</taxon>
        <taxon>Basidiomycota</taxon>
        <taxon>Pucciniomycotina</taxon>
        <taxon>Pucciniomycetes</taxon>
        <taxon>Pucciniales</taxon>
        <taxon>Pucciniaceae</taxon>
        <taxon>Puccinia</taxon>
    </lineage>
</organism>
<sequence>MSSAAAISETRSHPLTYISSTAVTREYGFSFHNVVGDLLATKKATGFSQHNSTQFCSWCLAKSVDLDTLEHGAPRTQKKALKYSKIKECRTKNAQDTLLRANSVKWHPPNTLPISGDSISPISLKWQKENLMYPLDSIPEYSDGTDNEDDNIFLDAGPMGSLFSEDGIEQFFSSMKDVILPSGLSKLPPNLAKEKHGQLSAVQWYILFAYVVPLVIFDFCVDKLSKLEKESNHCKFSYSAGYLVQCTHIVCSRNLSKCSIKRFEINYKHRLSIRDLFPEAKVVPNHHFALNIPEQLRKWGPLAGICKFPGEHLICCLHKIHTNHQIETSVSNGEEAYDVLLRFVRRTDPKAEHKDTIPVPRGEMLLSGYATPVKSIVCSTDLRVPVVQSNNFLLWRDNQNQICYGLVQQLYEFKDHLGQKKSVIVISPIINLPKETPFKQHDSNTCYISIKEF</sequence>
<dbReference type="VEuPathDB" id="FungiDB:VP01_1095g5"/>
<dbReference type="AlphaFoldDB" id="A0A0L6VT11"/>
<comment type="caution">
    <text evidence="1">The sequence shown here is derived from an EMBL/GenBank/DDBJ whole genome shotgun (WGS) entry which is preliminary data.</text>
</comment>
<reference evidence="1 2" key="1">
    <citation type="submission" date="2015-08" db="EMBL/GenBank/DDBJ databases">
        <title>Next Generation Sequencing and Analysis of the Genome of Puccinia sorghi L Schw, the Causal Agent of Maize Common Rust.</title>
        <authorList>
            <person name="Rochi L."/>
            <person name="Burguener G."/>
            <person name="Darino M."/>
            <person name="Turjanski A."/>
            <person name="Kreff E."/>
            <person name="Dieguez M.J."/>
            <person name="Sacco F."/>
        </authorList>
    </citation>
    <scope>NUCLEOTIDE SEQUENCE [LARGE SCALE GENOMIC DNA]</scope>
    <source>
        <strain evidence="1 2">RO10H11247</strain>
    </source>
</reference>
<evidence type="ECO:0000313" key="1">
    <source>
        <dbReference type="EMBL" id="KNZ63838.1"/>
    </source>
</evidence>
<dbReference type="Proteomes" id="UP000037035">
    <property type="component" value="Unassembled WGS sequence"/>
</dbReference>
<keyword evidence="2" id="KW-1185">Reference proteome</keyword>
<accession>A0A0L6VT11</accession>
<name>A0A0L6VT11_9BASI</name>